<proteinExistence type="predicted"/>
<reference evidence="1" key="2">
    <citation type="journal article" date="2015" name="Fish Shellfish Immunol.">
        <title>Early steps in the European eel (Anguilla anguilla)-Vibrio vulnificus interaction in the gills: Role of the RtxA13 toxin.</title>
        <authorList>
            <person name="Callol A."/>
            <person name="Pajuelo D."/>
            <person name="Ebbesson L."/>
            <person name="Teles M."/>
            <person name="MacKenzie S."/>
            <person name="Amaro C."/>
        </authorList>
    </citation>
    <scope>NUCLEOTIDE SEQUENCE</scope>
</reference>
<dbReference type="EMBL" id="GBXM01094712">
    <property type="protein sequence ID" value="JAH13865.1"/>
    <property type="molecule type" value="Transcribed_RNA"/>
</dbReference>
<accession>A0A0E9QC31</accession>
<reference evidence="1" key="1">
    <citation type="submission" date="2014-11" db="EMBL/GenBank/DDBJ databases">
        <authorList>
            <person name="Amaro Gonzalez C."/>
        </authorList>
    </citation>
    <scope>NUCLEOTIDE SEQUENCE</scope>
</reference>
<name>A0A0E9QC31_ANGAN</name>
<sequence>MFYNPINLEKKIKTGKKCGECGSNCNQRALFPAPWHM</sequence>
<organism evidence="1">
    <name type="scientific">Anguilla anguilla</name>
    <name type="common">European freshwater eel</name>
    <name type="synonym">Muraena anguilla</name>
    <dbReference type="NCBI Taxonomy" id="7936"/>
    <lineage>
        <taxon>Eukaryota</taxon>
        <taxon>Metazoa</taxon>
        <taxon>Chordata</taxon>
        <taxon>Craniata</taxon>
        <taxon>Vertebrata</taxon>
        <taxon>Euteleostomi</taxon>
        <taxon>Actinopterygii</taxon>
        <taxon>Neopterygii</taxon>
        <taxon>Teleostei</taxon>
        <taxon>Anguilliformes</taxon>
        <taxon>Anguillidae</taxon>
        <taxon>Anguilla</taxon>
    </lineage>
</organism>
<evidence type="ECO:0000313" key="1">
    <source>
        <dbReference type="EMBL" id="JAH13865.1"/>
    </source>
</evidence>
<dbReference type="AlphaFoldDB" id="A0A0E9QC31"/>
<protein>
    <submittedName>
        <fullName evidence="1">Uncharacterized protein</fullName>
    </submittedName>
</protein>